<evidence type="ECO:0000313" key="3">
    <source>
        <dbReference type="Proteomes" id="UP001501468"/>
    </source>
</evidence>
<accession>A0ABP7ESN0</accession>
<protein>
    <submittedName>
        <fullName evidence="2">Uncharacterized protein</fullName>
    </submittedName>
</protein>
<dbReference type="EMBL" id="BAABDC010000012">
    <property type="protein sequence ID" value="GAA3721253.1"/>
    <property type="molecule type" value="Genomic_DNA"/>
</dbReference>
<evidence type="ECO:0000313" key="2">
    <source>
        <dbReference type="EMBL" id="GAA3721253.1"/>
    </source>
</evidence>
<name>A0ABP7ESN0_9MICO</name>
<proteinExistence type="predicted"/>
<dbReference type="Proteomes" id="UP001501468">
    <property type="component" value="Unassembled WGS sequence"/>
</dbReference>
<sequence length="122" mass="13025">MSSLATGRCPDEFNQELPTRHLPTSRVASACVTTGTDEAAAEAGTSGHGNDKQRCTFGWRHWRFANEDHTGVRFCADCSERRYHGSDRASDVAIEDAPFGTSLAEPSFDGMGGSPNACGVLS</sequence>
<evidence type="ECO:0000256" key="1">
    <source>
        <dbReference type="SAM" id="MobiDB-lite"/>
    </source>
</evidence>
<feature type="region of interest" description="Disordered" evidence="1">
    <location>
        <begin position="1"/>
        <end position="20"/>
    </location>
</feature>
<comment type="caution">
    <text evidence="2">The sequence shown here is derived from an EMBL/GenBank/DDBJ whole genome shotgun (WGS) entry which is preliminary data.</text>
</comment>
<gene>
    <name evidence="2" type="ORF">GCM10022399_42060</name>
</gene>
<reference evidence="3" key="1">
    <citation type="journal article" date="2019" name="Int. J. Syst. Evol. Microbiol.">
        <title>The Global Catalogue of Microorganisms (GCM) 10K type strain sequencing project: providing services to taxonomists for standard genome sequencing and annotation.</title>
        <authorList>
            <consortium name="The Broad Institute Genomics Platform"/>
            <consortium name="The Broad Institute Genome Sequencing Center for Infectious Disease"/>
            <person name="Wu L."/>
            <person name="Ma J."/>
        </authorList>
    </citation>
    <scope>NUCLEOTIDE SEQUENCE [LARGE SCALE GENOMIC DNA]</scope>
    <source>
        <strain evidence="3">JCM 17125</strain>
    </source>
</reference>
<keyword evidence="3" id="KW-1185">Reference proteome</keyword>
<organism evidence="2 3">
    <name type="scientific">Terrabacter ginsenosidimutans</name>
    <dbReference type="NCBI Taxonomy" id="490575"/>
    <lineage>
        <taxon>Bacteria</taxon>
        <taxon>Bacillati</taxon>
        <taxon>Actinomycetota</taxon>
        <taxon>Actinomycetes</taxon>
        <taxon>Micrococcales</taxon>
        <taxon>Intrasporangiaceae</taxon>
        <taxon>Terrabacter</taxon>
    </lineage>
</organism>